<feature type="region of interest" description="Disordered" evidence="1">
    <location>
        <begin position="53"/>
        <end position="82"/>
    </location>
</feature>
<evidence type="ECO:0000313" key="3">
    <source>
        <dbReference type="Proteomes" id="UP000838763"/>
    </source>
</evidence>
<proteinExistence type="predicted"/>
<keyword evidence="3" id="KW-1185">Reference proteome</keyword>
<evidence type="ECO:0000256" key="1">
    <source>
        <dbReference type="SAM" id="MobiDB-lite"/>
    </source>
</evidence>
<accession>A0A9P1HBN0</accession>
<dbReference type="AlphaFoldDB" id="A0A9P1HBN0"/>
<organism evidence="2 3">
    <name type="scientific">Parascedosporium putredinis</name>
    <dbReference type="NCBI Taxonomy" id="1442378"/>
    <lineage>
        <taxon>Eukaryota</taxon>
        <taxon>Fungi</taxon>
        <taxon>Dikarya</taxon>
        <taxon>Ascomycota</taxon>
        <taxon>Pezizomycotina</taxon>
        <taxon>Sordariomycetes</taxon>
        <taxon>Hypocreomycetidae</taxon>
        <taxon>Microascales</taxon>
        <taxon>Microascaceae</taxon>
        <taxon>Parascedosporium</taxon>
    </lineage>
</organism>
<gene>
    <name evidence="2" type="ORF">PPNO1_LOCUS8640</name>
</gene>
<evidence type="ECO:0000313" key="2">
    <source>
        <dbReference type="EMBL" id="CAI4219068.1"/>
    </source>
</evidence>
<sequence>MPEDEIHAVARKSLLLEVASRRAGAKACIHSLGTHRCLEDEVTGVRSVSSAAQEGTCKGVGDENKNEPLTKTTARDILAPRL</sequence>
<dbReference type="Proteomes" id="UP000838763">
    <property type="component" value="Unassembled WGS sequence"/>
</dbReference>
<dbReference type="EMBL" id="CALLCH030000019">
    <property type="protein sequence ID" value="CAI4219068.1"/>
    <property type="molecule type" value="Genomic_DNA"/>
</dbReference>
<comment type="caution">
    <text evidence="2">The sequence shown here is derived from an EMBL/GenBank/DDBJ whole genome shotgun (WGS) entry which is preliminary data.</text>
</comment>
<protein>
    <submittedName>
        <fullName evidence="2">Uncharacterized protein</fullName>
    </submittedName>
</protein>
<reference evidence="2" key="1">
    <citation type="submission" date="2022-11" db="EMBL/GenBank/DDBJ databases">
        <authorList>
            <person name="Scott C."/>
            <person name="Bruce N."/>
        </authorList>
    </citation>
    <scope>NUCLEOTIDE SEQUENCE</scope>
</reference>
<name>A0A9P1HBN0_9PEZI</name>